<keyword evidence="2 7" id="KW-0819">tRNA processing</keyword>
<gene>
    <name evidence="7 10" type="primary">rnpA</name>
    <name evidence="10" type="ORF">DXH78_07925</name>
</gene>
<name>A0A371BA88_9BRAD</name>
<organism evidence="10 11">
    <name type="scientific">Undibacter mobilis</name>
    <dbReference type="NCBI Taxonomy" id="2292256"/>
    <lineage>
        <taxon>Bacteria</taxon>
        <taxon>Pseudomonadati</taxon>
        <taxon>Pseudomonadota</taxon>
        <taxon>Alphaproteobacteria</taxon>
        <taxon>Hyphomicrobiales</taxon>
        <taxon>Nitrobacteraceae</taxon>
        <taxon>Undibacter</taxon>
    </lineage>
</organism>
<evidence type="ECO:0000256" key="4">
    <source>
        <dbReference type="ARBA" id="ARBA00022759"/>
    </source>
</evidence>
<dbReference type="InterPro" id="IPR020539">
    <property type="entry name" value="RNase_P_CS"/>
</dbReference>
<evidence type="ECO:0000313" key="10">
    <source>
        <dbReference type="EMBL" id="RDV04498.1"/>
    </source>
</evidence>
<dbReference type="GO" id="GO:0000049">
    <property type="term" value="F:tRNA binding"/>
    <property type="evidence" value="ECO:0007669"/>
    <property type="project" value="UniProtKB-UniRule"/>
</dbReference>
<keyword evidence="6 7" id="KW-0694">RNA-binding</keyword>
<dbReference type="HAMAP" id="MF_00227">
    <property type="entry name" value="RNase_P"/>
    <property type="match status" value="1"/>
</dbReference>
<evidence type="ECO:0000256" key="1">
    <source>
        <dbReference type="ARBA" id="ARBA00002663"/>
    </source>
</evidence>
<evidence type="ECO:0000313" key="11">
    <source>
        <dbReference type="Proteomes" id="UP000263993"/>
    </source>
</evidence>
<reference evidence="11" key="1">
    <citation type="submission" date="2018-08" db="EMBL/GenBank/DDBJ databases">
        <authorList>
            <person name="Kim S.-J."/>
            <person name="Jung G.-Y."/>
        </authorList>
    </citation>
    <scope>NUCLEOTIDE SEQUENCE [LARGE SCALE GENOMIC DNA]</scope>
    <source>
        <strain evidence="11">GY_H</strain>
    </source>
</reference>
<evidence type="ECO:0000256" key="2">
    <source>
        <dbReference type="ARBA" id="ARBA00022694"/>
    </source>
</evidence>
<dbReference type="EMBL" id="QRGO01000001">
    <property type="protein sequence ID" value="RDV04498.1"/>
    <property type="molecule type" value="Genomic_DNA"/>
</dbReference>
<proteinExistence type="inferred from homology"/>
<dbReference type="Proteomes" id="UP000263993">
    <property type="component" value="Unassembled WGS sequence"/>
</dbReference>
<comment type="catalytic activity">
    <reaction evidence="7">
        <text>Endonucleolytic cleavage of RNA, removing 5'-extranucleotides from tRNA precursor.</text>
        <dbReference type="EC" id="3.1.26.5"/>
    </reaction>
</comment>
<comment type="similarity">
    <text evidence="7">Belongs to the RnpA family.</text>
</comment>
<feature type="compositionally biased region" description="Basic and acidic residues" evidence="9">
    <location>
        <begin position="125"/>
        <end position="146"/>
    </location>
</feature>
<evidence type="ECO:0000256" key="8">
    <source>
        <dbReference type="NCBIfam" id="TIGR00188"/>
    </source>
</evidence>
<dbReference type="OrthoDB" id="9810867at2"/>
<dbReference type="NCBIfam" id="TIGR00188">
    <property type="entry name" value="rnpA"/>
    <property type="match status" value="1"/>
</dbReference>
<evidence type="ECO:0000256" key="6">
    <source>
        <dbReference type="ARBA" id="ARBA00022884"/>
    </source>
</evidence>
<comment type="subunit">
    <text evidence="7">Consists of a catalytic RNA component (M1 or rnpB) and a protein subunit.</text>
</comment>
<comment type="caution">
    <text evidence="10">The sequence shown here is derived from an EMBL/GenBank/DDBJ whole genome shotgun (WGS) entry which is preliminary data.</text>
</comment>
<dbReference type="PANTHER" id="PTHR33992">
    <property type="entry name" value="RIBONUCLEASE P PROTEIN COMPONENT"/>
    <property type="match status" value="1"/>
</dbReference>
<keyword evidence="3 7" id="KW-0540">Nuclease</keyword>
<dbReference type="SUPFAM" id="SSF54211">
    <property type="entry name" value="Ribosomal protein S5 domain 2-like"/>
    <property type="match status" value="1"/>
</dbReference>
<dbReference type="Pfam" id="PF00825">
    <property type="entry name" value="Ribonuclease_P"/>
    <property type="match status" value="1"/>
</dbReference>
<keyword evidence="11" id="KW-1185">Reference proteome</keyword>
<dbReference type="GO" id="GO:0042781">
    <property type="term" value="F:3'-tRNA processing endoribonuclease activity"/>
    <property type="evidence" value="ECO:0007669"/>
    <property type="project" value="TreeGrafter"/>
</dbReference>
<keyword evidence="5 7" id="KW-0378">Hydrolase</keyword>
<feature type="region of interest" description="Disordered" evidence="9">
    <location>
        <begin position="125"/>
        <end position="153"/>
    </location>
</feature>
<evidence type="ECO:0000256" key="5">
    <source>
        <dbReference type="ARBA" id="ARBA00022801"/>
    </source>
</evidence>
<accession>A0A371BA88</accession>
<dbReference type="GO" id="GO:0030677">
    <property type="term" value="C:ribonuclease P complex"/>
    <property type="evidence" value="ECO:0007669"/>
    <property type="project" value="TreeGrafter"/>
</dbReference>
<sequence length="153" mass="17021">MERLKQRADFLKTATGTRVPAAGFVLQFRKRTPDADPKPGAHPKPGTDQAPAAPGPARVGFTVSRKVGNAVERNRVRRRLREIVRLFGEGRMHGGYDYVLVGRQAALSQPFDRMTQDFERALRRAHDGLRQDGTRQDGTRESRGARDNSGTKA</sequence>
<dbReference type="InterPro" id="IPR014721">
    <property type="entry name" value="Ribsml_uS5_D2-typ_fold_subgr"/>
</dbReference>
<dbReference type="InterPro" id="IPR020568">
    <property type="entry name" value="Ribosomal_Su5_D2-typ_SF"/>
</dbReference>
<dbReference type="InterPro" id="IPR000100">
    <property type="entry name" value="RNase_P"/>
</dbReference>
<dbReference type="PANTHER" id="PTHR33992:SF1">
    <property type="entry name" value="RIBONUCLEASE P PROTEIN COMPONENT"/>
    <property type="match status" value="1"/>
</dbReference>
<dbReference type="RefSeq" id="WP_115516523.1">
    <property type="nucleotide sequence ID" value="NZ_QRGO01000001.1"/>
</dbReference>
<evidence type="ECO:0000256" key="7">
    <source>
        <dbReference type="HAMAP-Rule" id="MF_00227"/>
    </source>
</evidence>
<dbReference type="Gene3D" id="3.30.230.10">
    <property type="match status" value="1"/>
</dbReference>
<dbReference type="GO" id="GO:0001682">
    <property type="term" value="P:tRNA 5'-leader removal"/>
    <property type="evidence" value="ECO:0007669"/>
    <property type="project" value="UniProtKB-UniRule"/>
</dbReference>
<dbReference type="AlphaFoldDB" id="A0A371BA88"/>
<keyword evidence="4 7" id="KW-0255">Endonuclease</keyword>
<evidence type="ECO:0000256" key="3">
    <source>
        <dbReference type="ARBA" id="ARBA00022722"/>
    </source>
</evidence>
<dbReference type="PROSITE" id="PS00648">
    <property type="entry name" value="RIBONUCLEASE_P"/>
    <property type="match status" value="1"/>
</dbReference>
<dbReference type="EC" id="3.1.26.5" evidence="7 8"/>
<dbReference type="GO" id="GO:0004526">
    <property type="term" value="F:ribonuclease P activity"/>
    <property type="evidence" value="ECO:0007669"/>
    <property type="project" value="UniProtKB-UniRule"/>
</dbReference>
<evidence type="ECO:0000256" key="9">
    <source>
        <dbReference type="SAM" id="MobiDB-lite"/>
    </source>
</evidence>
<protein>
    <recommendedName>
        <fullName evidence="7 8">Ribonuclease P protein component</fullName>
        <shortName evidence="7">RNase P protein</shortName>
        <shortName evidence="7">RNaseP protein</shortName>
        <ecNumber evidence="7 8">3.1.26.5</ecNumber>
    </recommendedName>
    <alternativeName>
        <fullName evidence="7">Protein C5</fullName>
    </alternativeName>
</protein>
<comment type="function">
    <text evidence="1 7">RNaseP catalyzes the removal of the 5'-leader sequence from pre-tRNA to produce the mature 5'-terminus. It can also cleave other RNA substrates such as 4.5S RNA. The protein component plays an auxiliary but essential role in vivo by binding to the 5'-leader sequence and broadening the substrate specificity of the ribozyme.</text>
</comment>
<feature type="region of interest" description="Disordered" evidence="9">
    <location>
        <begin position="28"/>
        <end position="61"/>
    </location>
</feature>